<dbReference type="EMBL" id="JQCN01000069">
    <property type="protein sequence ID" value="KRN95806.1"/>
    <property type="molecule type" value="Genomic_DNA"/>
</dbReference>
<organism evidence="1 2">
    <name type="scientific">Ligilactobacillus pobuzihii</name>
    <dbReference type="NCBI Taxonomy" id="449659"/>
    <lineage>
        <taxon>Bacteria</taxon>
        <taxon>Bacillati</taxon>
        <taxon>Bacillota</taxon>
        <taxon>Bacilli</taxon>
        <taxon>Lactobacillales</taxon>
        <taxon>Lactobacillaceae</taxon>
        <taxon>Ligilactobacillus</taxon>
    </lineage>
</organism>
<dbReference type="AlphaFoldDB" id="A0A0R2L2F4"/>
<proteinExistence type="predicted"/>
<dbReference type="OrthoDB" id="2326957at2"/>
<dbReference type="PATRIC" id="fig|449659.4.peg.832"/>
<evidence type="ECO:0000313" key="2">
    <source>
        <dbReference type="Proteomes" id="UP000051886"/>
    </source>
</evidence>
<gene>
    <name evidence="1" type="ORF">IV66_GL000826</name>
</gene>
<keyword evidence="2" id="KW-1185">Reference proteome</keyword>
<dbReference type="RefSeq" id="WP_017867911.1">
    <property type="nucleotide sequence ID" value="NZ_BJYB01000031.1"/>
</dbReference>
<dbReference type="STRING" id="449659.IV66_GL000826"/>
<evidence type="ECO:0000313" key="1">
    <source>
        <dbReference type="EMBL" id="KRN95806.1"/>
    </source>
</evidence>
<reference evidence="1 2" key="1">
    <citation type="journal article" date="2015" name="Genome Announc.">
        <title>Expanding the biotechnology potential of lactobacilli through comparative genomics of 213 strains and associated genera.</title>
        <authorList>
            <person name="Sun Z."/>
            <person name="Harris H.M."/>
            <person name="McCann A."/>
            <person name="Guo C."/>
            <person name="Argimon S."/>
            <person name="Zhang W."/>
            <person name="Yang X."/>
            <person name="Jeffery I.B."/>
            <person name="Cooney J.C."/>
            <person name="Kagawa T.F."/>
            <person name="Liu W."/>
            <person name="Song Y."/>
            <person name="Salvetti E."/>
            <person name="Wrobel A."/>
            <person name="Rasinkangas P."/>
            <person name="Parkhill J."/>
            <person name="Rea M.C."/>
            <person name="O'Sullivan O."/>
            <person name="Ritari J."/>
            <person name="Douillard F.P."/>
            <person name="Paul Ross R."/>
            <person name="Yang R."/>
            <person name="Briner A.E."/>
            <person name="Felis G.E."/>
            <person name="de Vos W.M."/>
            <person name="Barrangou R."/>
            <person name="Klaenhammer T.R."/>
            <person name="Caufield P.W."/>
            <person name="Cui Y."/>
            <person name="Zhang H."/>
            <person name="O'Toole P.W."/>
        </authorList>
    </citation>
    <scope>NUCLEOTIDE SEQUENCE [LARGE SCALE GENOMIC DNA]</scope>
    <source>
        <strain evidence="1 2">NBRC 103219</strain>
    </source>
</reference>
<dbReference type="Proteomes" id="UP000051886">
    <property type="component" value="Unassembled WGS sequence"/>
</dbReference>
<protein>
    <submittedName>
        <fullName evidence="1">Uncharacterized protein</fullName>
    </submittedName>
</protein>
<accession>A0A0R2L2F4</accession>
<comment type="caution">
    <text evidence="1">The sequence shown here is derived from an EMBL/GenBank/DDBJ whole genome shotgun (WGS) entry which is preliminary data.</text>
</comment>
<sequence length="102" mass="11886">MFERNSLRLNFKGKSFFYQAEQVDTHGSANQCHYAIMFPSLKKVKAFDKASRKGHMTVKNYFGSYHQVFRTDFKFQESNLTNQADETIYSGLLTVQEANRKS</sequence>
<name>A0A0R2L2F4_9LACO</name>